<organism evidence="4 6">
    <name type="scientific">Adineta steineri</name>
    <dbReference type="NCBI Taxonomy" id="433720"/>
    <lineage>
        <taxon>Eukaryota</taxon>
        <taxon>Metazoa</taxon>
        <taxon>Spiralia</taxon>
        <taxon>Gnathifera</taxon>
        <taxon>Rotifera</taxon>
        <taxon>Eurotatoria</taxon>
        <taxon>Bdelloidea</taxon>
        <taxon>Adinetida</taxon>
        <taxon>Adinetidae</taxon>
        <taxon>Adineta</taxon>
    </lineage>
</organism>
<dbReference type="Proteomes" id="UP000663881">
    <property type="component" value="Unassembled WGS sequence"/>
</dbReference>
<dbReference type="GO" id="GO:0003924">
    <property type="term" value="F:GTPase activity"/>
    <property type="evidence" value="ECO:0007669"/>
    <property type="project" value="InterPro"/>
</dbReference>
<gene>
    <name evidence="2" type="ORF">JYZ213_LOCUS8270</name>
    <name evidence="4" type="ORF">OKA104_LOCUS25267</name>
    <name evidence="5" type="ORF">OXD698_LOCUS26089</name>
    <name evidence="3" type="ORF">VCS650_LOCUS9911</name>
</gene>
<dbReference type="AlphaFoldDB" id="A0A819J2L4"/>
<dbReference type="InterPro" id="IPR027417">
    <property type="entry name" value="P-loop_NTPase"/>
</dbReference>
<dbReference type="InterPro" id="IPR015894">
    <property type="entry name" value="Guanylate-bd_N"/>
</dbReference>
<evidence type="ECO:0000313" key="6">
    <source>
        <dbReference type="Proteomes" id="UP000663881"/>
    </source>
</evidence>
<dbReference type="Proteomes" id="UP000663891">
    <property type="component" value="Unassembled WGS sequence"/>
</dbReference>
<feature type="domain" description="Guanylate-binding protein N-terminal" evidence="1">
    <location>
        <begin position="36"/>
        <end position="151"/>
    </location>
</feature>
<dbReference type="Proteomes" id="UP000663845">
    <property type="component" value="Unassembled WGS sequence"/>
</dbReference>
<dbReference type="EMBL" id="CAJNOG010000056">
    <property type="protein sequence ID" value="CAF0858012.1"/>
    <property type="molecule type" value="Genomic_DNA"/>
</dbReference>
<protein>
    <recommendedName>
        <fullName evidence="1">Guanylate-binding protein N-terminal domain-containing protein</fullName>
    </recommendedName>
</protein>
<evidence type="ECO:0000313" key="2">
    <source>
        <dbReference type="EMBL" id="CAF0858012.1"/>
    </source>
</evidence>
<dbReference type="PANTHER" id="PTHR10751">
    <property type="entry name" value="GUANYLATE BINDING PROTEIN"/>
    <property type="match status" value="1"/>
</dbReference>
<evidence type="ECO:0000313" key="5">
    <source>
        <dbReference type="EMBL" id="CAF3940315.1"/>
    </source>
</evidence>
<accession>A0A819J2L4</accession>
<name>A0A819J2L4_9BILA</name>
<evidence type="ECO:0000313" key="3">
    <source>
        <dbReference type="EMBL" id="CAF0912312.1"/>
    </source>
</evidence>
<comment type="caution">
    <text evidence="4">The sequence shown here is derived from an EMBL/GenBank/DDBJ whole genome shotgun (WGS) entry which is preliminary data.</text>
</comment>
<dbReference type="Pfam" id="PF02263">
    <property type="entry name" value="GBP"/>
    <property type="match status" value="1"/>
</dbReference>
<sequence>MAEPVNDEEKEEGCIELIRCISTTEEERKDPQYVPKLEINERAQEIISERFQSPISIVALVGKVGVGKSKLASLMVETLHRTPFDPPLRPFLSGRSSTRVTQGIWMWSEPLSHLDENQQGSILVLDCEGMGEADEQTGKNLYLFCMLMSTAFAVVLRTGRVDRFLYEDLYHALHRFKAMRSSYVLPNLWLIAMDTPTFCHTDSKQGDVEISKEQWLKNIFTNTSSTLSQHENQSIQSRYDFITEFLPKIDAVNIDDLPKALKDNNQQLDIHTILRNESSREFYTSLKLAIQQLLSNGGKKISAGQNSLFIPPAELTALMSDLIDVLNENKMPNADTLINRYLLTHFENEIVNEQIALFEQELLEYAQNILGDAINQRKMPETPGTIIISDDQMKNERDRVTRKYFSSMIRLARHQIYDLDNELADDYLDNSQLENALFELPKVVQEQFKIIKIQMDGYHEPEFIIRQIRENSVIKSLIQQQAEQKRLLGEIERKIENKRDLVLREKRIYYSLKYPKPVRYRLAPCRKCERHGGTSNGVHWKKSCLSKRTGNYYHYNRQDDKMVCDACRQIQTIGDQTVQCNKCGTLRKVIRIYKYAE</sequence>
<dbReference type="EMBL" id="CAJOAZ010002562">
    <property type="protein sequence ID" value="CAF3940315.1"/>
    <property type="molecule type" value="Genomic_DNA"/>
</dbReference>
<dbReference type="SUPFAM" id="SSF52540">
    <property type="entry name" value="P-loop containing nucleoside triphosphate hydrolases"/>
    <property type="match status" value="1"/>
</dbReference>
<dbReference type="EMBL" id="CAJNON010000070">
    <property type="protein sequence ID" value="CAF0912312.1"/>
    <property type="molecule type" value="Genomic_DNA"/>
</dbReference>
<dbReference type="Proteomes" id="UP000663844">
    <property type="component" value="Unassembled WGS sequence"/>
</dbReference>
<evidence type="ECO:0000259" key="1">
    <source>
        <dbReference type="Pfam" id="PF02263"/>
    </source>
</evidence>
<dbReference type="EMBL" id="CAJOAY010002103">
    <property type="protein sequence ID" value="CAF3920990.1"/>
    <property type="molecule type" value="Genomic_DNA"/>
</dbReference>
<reference evidence="4" key="1">
    <citation type="submission" date="2021-02" db="EMBL/GenBank/DDBJ databases">
        <authorList>
            <person name="Nowell W R."/>
        </authorList>
    </citation>
    <scope>NUCLEOTIDE SEQUENCE</scope>
</reference>
<evidence type="ECO:0000313" key="4">
    <source>
        <dbReference type="EMBL" id="CAF3920990.1"/>
    </source>
</evidence>
<dbReference type="Gene3D" id="3.40.50.300">
    <property type="entry name" value="P-loop containing nucleotide triphosphate hydrolases"/>
    <property type="match status" value="1"/>
</dbReference>
<dbReference type="OrthoDB" id="2135133at2759"/>
<dbReference type="GO" id="GO:0005525">
    <property type="term" value="F:GTP binding"/>
    <property type="evidence" value="ECO:0007669"/>
    <property type="project" value="InterPro"/>
</dbReference>
<proteinExistence type="predicted"/>